<name>A0A4Z2F6F0_9TELE</name>
<sequence>MEYLALFVLDMDVWKQGGISRCHVASDELSQNEGLRVEVGGETLRSSVPASRRTSSTAAIEKLPEEVRRGHKTKQDRAVFPERTTLLVPDRHFSTNIGWVPVTPCQKQFVCGRQMRVDMSRADGIPGGGLRI</sequence>
<keyword evidence="2" id="KW-1185">Reference proteome</keyword>
<dbReference type="Proteomes" id="UP000314294">
    <property type="component" value="Unassembled WGS sequence"/>
</dbReference>
<proteinExistence type="predicted"/>
<accession>A0A4Z2F6F0</accession>
<dbReference type="AlphaFoldDB" id="A0A4Z2F6F0"/>
<gene>
    <name evidence="1" type="ORF">EYF80_053420</name>
</gene>
<evidence type="ECO:0000313" key="2">
    <source>
        <dbReference type="Proteomes" id="UP000314294"/>
    </source>
</evidence>
<evidence type="ECO:0000313" key="1">
    <source>
        <dbReference type="EMBL" id="TNN36420.1"/>
    </source>
</evidence>
<comment type="caution">
    <text evidence="1">The sequence shown here is derived from an EMBL/GenBank/DDBJ whole genome shotgun (WGS) entry which is preliminary data.</text>
</comment>
<organism evidence="1 2">
    <name type="scientific">Liparis tanakae</name>
    <name type="common">Tanaka's snailfish</name>
    <dbReference type="NCBI Taxonomy" id="230148"/>
    <lineage>
        <taxon>Eukaryota</taxon>
        <taxon>Metazoa</taxon>
        <taxon>Chordata</taxon>
        <taxon>Craniata</taxon>
        <taxon>Vertebrata</taxon>
        <taxon>Euteleostomi</taxon>
        <taxon>Actinopterygii</taxon>
        <taxon>Neopterygii</taxon>
        <taxon>Teleostei</taxon>
        <taxon>Neoteleostei</taxon>
        <taxon>Acanthomorphata</taxon>
        <taxon>Eupercaria</taxon>
        <taxon>Perciformes</taxon>
        <taxon>Cottioidei</taxon>
        <taxon>Cottales</taxon>
        <taxon>Liparidae</taxon>
        <taxon>Liparis</taxon>
    </lineage>
</organism>
<dbReference type="EMBL" id="SRLO01001621">
    <property type="protein sequence ID" value="TNN36420.1"/>
    <property type="molecule type" value="Genomic_DNA"/>
</dbReference>
<protein>
    <submittedName>
        <fullName evidence="1">Uncharacterized protein</fullName>
    </submittedName>
</protein>
<reference evidence="1 2" key="1">
    <citation type="submission" date="2019-03" db="EMBL/GenBank/DDBJ databases">
        <title>First draft genome of Liparis tanakae, snailfish: a comprehensive survey of snailfish specific genes.</title>
        <authorList>
            <person name="Kim W."/>
            <person name="Song I."/>
            <person name="Jeong J.-H."/>
            <person name="Kim D."/>
            <person name="Kim S."/>
            <person name="Ryu S."/>
            <person name="Song J.Y."/>
            <person name="Lee S.K."/>
        </authorList>
    </citation>
    <scope>NUCLEOTIDE SEQUENCE [LARGE SCALE GENOMIC DNA]</scope>
    <source>
        <tissue evidence="1">Muscle</tissue>
    </source>
</reference>